<dbReference type="EMBL" id="DVNI01000006">
    <property type="protein sequence ID" value="HIU63528.1"/>
    <property type="molecule type" value="Genomic_DNA"/>
</dbReference>
<evidence type="ECO:0000313" key="2">
    <source>
        <dbReference type="Proteomes" id="UP000824099"/>
    </source>
</evidence>
<sequence>MIKLNVAEIKKRLVGKKDFRFELKPEELELTKNELPLTGLVYVEGNIANAGDVLLLSAKLTGNVKRICARCLKQFTAETKAEILEKYFPTGAEDIEDCSFTYEFDVVDITDALREGLLVAEPLHVLCEAECRGLCPVCGGDRNIAPCSCETATVDPRLIALQQLLKK</sequence>
<accession>A0A9D1MNU5</accession>
<reference evidence="1" key="1">
    <citation type="submission" date="2020-10" db="EMBL/GenBank/DDBJ databases">
        <authorList>
            <person name="Gilroy R."/>
        </authorList>
    </citation>
    <scope>NUCLEOTIDE SEQUENCE</scope>
    <source>
        <strain evidence="1">CHK160-1198</strain>
    </source>
</reference>
<comment type="caution">
    <text evidence="1">The sequence shown here is derived from an EMBL/GenBank/DDBJ whole genome shotgun (WGS) entry which is preliminary data.</text>
</comment>
<protein>
    <submittedName>
        <fullName evidence="1">DUF177 domain-containing protein</fullName>
    </submittedName>
</protein>
<gene>
    <name evidence="1" type="ORF">IAB06_00600</name>
</gene>
<reference evidence="1" key="2">
    <citation type="journal article" date="2021" name="PeerJ">
        <title>Extensive microbial diversity within the chicken gut microbiome revealed by metagenomics and culture.</title>
        <authorList>
            <person name="Gilroy R."/>
            <person name="Ravi A."/>
            <person name="Getino M."/>
            <person name="Pursley I."/>
            <person name="Horton D.L."/>
            <person name="Alikhan N.F."/>
            <person name="Baker D."/>
            <person name="Gharbi K."/>
            <person name="Hall N."/>
            <person name="Watson M."/>
            <person name="Adriaenssens E.M."/>
            <person name="Foster-Nyarko E."/>
            <person name="Jarju S."/>
            <person name="Secka A."/>
            <person name="Antonio M."/>
            <person name="Oren A."/>
            <person name="Chaudhuri R.R."/>
            <person name="La Ragione R."/>
            <person name="Hildebrand F."/>
            <person name="Pallen M.J."/>
        </authorList>
    </citation>
    <scope>NUCLEOTIDE SEQUENCE</scope>
    <source>
        <strain evidence="1">CHK160-1198</strain>
    </source>
</reference>
<dbReference type="InterPro" id="IPR003772">
    <property type="entry name" value="YceD"/>
</dbReference>
<dbReference type="Proteomes" id="UP000824099">
    <property type="component" value="Unassembled WGS sequence"/>
</dbReference>
<proteinExistence type="predicted"/>
<dbReference type="AlphaFoldDB" id="A0A9D1MNU5"/>
<name>A0A9D1MNU5_9FIRM</name>
<dbReference type="Pfam" id="PF02620">
    <property type="entry name" value="YceD"/>
    <property type="match status" value="1"/>
</dbReference>
<evidence type="ECO:0000313" key="1">
    <source>
        <dbReference type="EMBL" id="HIU63528.1"/>
    </source>
</evidence>
<organism evidence="1 2">
    <name type="scientific">Candidatus Avacidaminococcus intestinavium</name>
    <dbReference type="NCBI Taxonomy" id="2840684"/>
    <lineage>
        <taxon>Bacteria</taxon>
        <taxon>Bacillati</taxon>
        <taxon>Bacillota</taxon>
        <taxon>Negativicutes</taxon>
        <taxon>Acidaminococcales</taxon>
        <taxon>Acidaminococcaceae</taxon>
        <taxon>Acidaminococcaceae incertae sedis</taxon>
        <taxon>Candidatus Avacidaminococcus</taxon>
    </lineage>
</organism>